<evidence type="ECO:0000313" key="3">
    <source>
        <dbReference type="Proteomes" id="UP001218218"/>
    </source>
</evidence>
<dbReference type="Proteomes" id="UP001218218">
    <property type="component" value="Unassembled WGS sequence"/>
</dbReference>
<keyword evidence="1" id="KW-0472">Membrane</keyword>
<feature type="transmembrane region" description="Helical" evidence="1">
    <location>
        <begin position="229"/>
        <end position="250"/>
    </location>
</feature>
<proteinExistence type="predicted"/>
<feature type="transmembrane region" description="Helical" evidence="1">
    <location>
        <begin position="256"/>
        <end position="275"/>
    </location>
</feature>
<reference evidence="2" key="1">
    <citation type="submission" date="2023-03" db="EMBL/GenBank/DDBJ databases">
        <title>Massive genome expansion in bonnet fungi (Mycena s.s.) driven by repeated elements and novel gene families across ecological guilds.</title>
        <authorList>
            <consortium name="Lawrence Berkeley National Laboratory"/>
            <person name="Harder C.B."/>
            <person name="Miyauchi S."/>
            <person name="Viragh M."/>
            <person name="Kuo A."/>
            <person name="Thoen E."/>
            <person name="Andreopoulos B."/>
            <person name="Lu D."/>
            <person name="Skrede I."/>
            <person name="Drula E."/>
            <person name="Henrissat B."/>
            <person name="Morin E."/>
            <person name="Kohler A."/>
            <person name="Barry K."/>
            <person name="LaButti K."/>
            <person name="Morin E."/>
            <person name="Salamov A."/>
            <person name="Lipzen A."/>
            <person name="Mereny Z."/>
            <person name="Hegedus B."/>
            <person name="Baldrian P."/>
            <person name="Stursova M."/>
            <person name="Weitz H."/>
            <person name="Taylor A."/>
            <person name="Grigoriev I.V."/>
            <person name="Nagy L.G."/>
            <person name="Martin F."/>
            <person name="Kauserud H."/>
        </authorList>
    </citation>
    <scope>NUCLEOTIDE SEQUENCE</scope>
    <source>
        <strain evidence="2">CBHHK002</strain>
    </source>
</reference>
<feature type="transmembrane region" description="Helical" evidence="1">
    <location>
        <begin position="112"/>
        <end position="135"/>
    </location>
</feature>
<keyword evidence="1" id="KW-0812">Transmembrane</keyword>
<name>A0AAD6YZ31_9AGAR</name>
<feature type="transmembrane region" description="Helical" evidence="1">
    <location>
        <begin position="186"/>
        <end position="209"/>
    </location>
</feature>
<sequence length="334" mass="37469">MSSITQVRGPYLQETFVELYMNGKPIFTPILMYYLTHTKDYTRVYFSSPSTRWVMFKRQLYRKNLGIFLALIAMYILATMHIICRWILMRNAFIDQGNTSLTTTVYLLQPPLWLTVLAAVVFTANTLVADCVLIWRCWTIWNRNWMIVGLPICCTLAGAGLGFKSIQEQAAYVINPNLDRNTYIDFATPYFALSLVNTCLATLLIIFRIITMTDRTLRTSRGYSRVIEIIVESALLYSIAMAVLLPLLVTESPNDVYAQAVVTQITGIAPTLIVARVTFGLARPDETWQAPPTLFNASSGTGSTLPAPSIALSRIHNIGLSTDTDGTKSDTFEK</sequence>
<keyword evidence="1" id="KW-1133">Transmembrane helix</keyword>
<comment type="caution">
    <text evidence="2">The sequence shown here is derived from an EMBL/GenBank/DDBJ whole genome shotgun (WGS) entry which is preliminary data.</text>
</comment>
<evidence type="ECO:0000256" key="1">
    <source>
        <dbReference type="SAM" id="Phobius"/>
    </source>
</evidence>
<feature type="transmembrane region" description="Helical" evidence="1">
    <location>
        <begin position="147"/>
        <end position="166"/>
    </location>
</feature>
<accession>A0AAD6YZ31</accession>
<organism evidence="2 3">
    <name type="scientific">Mycena albidolilacea</name>
    <dbReference type="NCBI Taxonomy" id="1033008"/>
    <lineage>
        <taxon>Eukaryota</taxon>
        <taxon>Fungi</taxon>
        <taxon>Dikarya</taxon>
        <taxon>Basidiomycota</taxon>
        <taxon>Agaricomycotina</taxon>
        <taxon>Agaricomycetes</taxon>
        <taxon>Agaricomycetidae</taxon>
        <taxon>Agaricales</taxon>
        <taxon>Marasmiineae</taxon>
        <taxon>Mycenaceae</taxon>
        <taxon>Mycena</taxon>
    </lineage>
</organism>
<dbReference type="EMBL" id="JARIHO010000123">
    <property type="protein sequence ID" value="KAJ7301956.1"/>
    <property type="molecule type" value="Genomic_DNA"/>
</dbReference>
<dbReference type="AlphaFoldDB" id="A0AAD6YZ31"/>
<protein>
    <submittedName>
        <fullName evidence="2">Uncharacterized protein</fullName>
    </submittedName>
</protein>
<gene>
    <name evidence="2" type="ORF">DFH08DRAFT_978288</name>
</gene>
<keyword evidence="3" id="KW-1185">Reference proteome</keyword>
<evidence type="ECO:0000313" key="2">
    <source>
        <dbReference type="EMBL" id="KAJ7301956.1"/>
    </source>
</evidence>
<feature type="transmembrane region" description="Helical" evidence="1">
    <location>
        <begin position="65"/>
        <end position="88"/>
    </location>
</feature>